<reference evidence="1 2" key="2">
    <citation type="journal article" date="2022" name="Mol. Ecol. Resour.">
        <title>The genomes of chicory, endive, great burdock and yacon provide insights into Asteraceae paleo-polyploidization history and plant inulin production.</title>
        <authorList>
            <person name="Fan W."/>
            <person name="Wang S."/>
            <person name="Wang H."/>
            <person name="Wang A."/>
            <person name="Jiang F."/>
            <person name="Liu H."/>
            <person name="Zhao H."/>
            <person name="Xu D."/>
            <person name="Zhang Y."/>
        </authorList>
    </citation>
    <scope>NUCLEOTIDE SEQUENCE [LARGE SCALE GENOMIC DNA]</scope>
    <source>
        <strain evidence="2">cv. Niubang</strain>
    </source>
</reference>
<dbReference type="EMBL" id="CM042050">
    <property type="protein sequence ID" value="KAI3735371.1"/>
    <property type="molecule type" value="Genomic_DNA"/>
</dbReference>
<accession>A0ACB9CMA4</accession>
<comment type="caution">
    <text evidence="1">The sequence shown here is derived from an EMBL/GenBank/DDBJ whole genome shotgun (WGS) entry which is preliminary data.</text>
</comment>
<evidence type="ECO:0000313" key="1">
    <source>
        <dbReference type="EMBL" id="KAI3735371.1"/>
    </source>
</evidence>
<reference evidence="2" key="1">
    <citation type="journal article" date="2022" name="Mol. Ecol. Resour.">
        <title>The genomes of chicory, endive, great burdock and yacon provide insights into Asteraceae palaeo-polyploidization history and plant inulin production.</title>
        <authorList>
            <person name="Fan W."/>
            <person name="Wang S."/>
            <person name="Wang H."/>
            <person name="Wang A."/>
            <person name="Jiang F."/>
            <person name="Liu H."/>
            <person name="Zhao H."/>
            <person name="Xu D."/>
            <person name="Zhang Y."/>
        </authorList>
    </citation>
    <scope>NUCLEOTIDE SEQUENCE [LARGE SCALE GENOMIC DNA]</scope>
    <source>
        <strain evidence="2">cv. Niubang</strain>
    </source>
</reference>
<protein>
    <submittedName>
        <fullName evidence="1">Uncharacterized protein</fullName>
    </submittedName>
</protein>
<sequence>MGFVKVPLLTDRVVPVIFWNGTIVFVGWEKVLQFPNDNFPLSSSSSRCVVMLDDVGATGNGISPRRSSSEAVIKREVDLLTGESPLTDQITVGLDPKVLK</sequence>
<proteinExistence type="predicted"/>
<organism evidence="1 2">
    <name type="scientific">Arctium lappa</name>
    <name type="common">Greater burdock</name>
    <name type="synonym">Lappa major</name>
    <dbReference type="NCBI Taxonomy" id="4217"/>
    <lineage>
        <taxon>Eukaryota</taxon>
        <taxon>Viridiplantae</taxon>
        <taxon>Streptophyta</taxon>
        <taxon>Embryophyta</taxon>
        <taxon>Tracheophyta</taxon>
        <taxon>Spermatophyta</taxon>
        <taxon>Magnoliopsida</taxon>
        <taxon>eudicotyledons</taxon>
        <taxon>Gunneridae</taxon>
        <taxon>Pentapetalae</taxon>
        <taxon>asterids</taxon>
        <taxon>campanulids</taxon>
        <taxon>Asterales</taxon>
        <taxon>Asteraceae</taxon>
        <taxon>Carduoideae</taxon>
        <taxon>Cardueae</taxon>
        <taxon>Arctiinae</taxon>
        <taxon>Arctium</taxon>
    </lineage>
</organism>
<keyword evidence="2" id="KW-1185">Reference proteome</keyword>
<name>A0ACB9CMA4_ARCLA</name>
<dbReference type="Proteomes" id="UP001055879">
    <property type="component" value="Linkage Group LG04"/>
</dbReference>
<gene>
    <name evidence="1" type="ORF">L6452_14867</name>
</gene>
<evidence type="ECO:0000313" key="2">
    <source>
        <dbReference type="Proteomes" id="UP001055879"/>
    </source>
</evidence>